<comment type="caution">
    <text evidence="3">The sequence shown here is derived from an EMBL/GenBank/DDBJ whole genome shotgun (WGS) entry which is preliminary data.</text>
</comment>
<evidence type="ECO:0000259" key="2">
    <source>
        <dbReference type="Pfam" id="PF01551"/>
    </source>
</evidence>
<sequence length="693" mass="72664">MARRDNGHASRNNTHASPWAETSARPSSRPAPRTGPRSGEPKPLPQWPEGSWWSEQPDGAERGRRGTRGPSRREMKRHEARAKRSQRREDQFGARNRPSSAEGDRFDARTRSFDARNDSSDARTRSFDARNEPPADVRARQFGVRNDPADARTRFGAPDARTRFGARNEPPAARTRPAAPWSTGEPDARTRSFDARNQGTGQRFERFDARAEGTGPGRDRSREFQPRGGRPPRPARQRAQERPARTRPPARPPAAGQARRPAPQRPGPKAKPRRGRGPADRMSIGAIVLSTAVGLSLLGIAERALLEGGPIGGTSDPAGSERALAPAGPGGNPAQQQPQSPQQPGGQAGGPANRTAAPNLAVLSAQVRKLTIDERGAAAQQAYGAPAGGRPIVDLTRTSADKTWAFGTTAIPVPTGSSAAPEVAFYAARWTGEEWQVGLSGSSAFTTLLGAVPKNAMAAAEVTALRRYGAVTTEQATALVNGSRAGDRLMLPFKTGQAWTMTTSEGSARPLGTLAFSGGDGRVLAAGSGHLYRFCSDSAGRAMVMVVHASGVATTYYRLQNVPRVKDGAVVSQGAPLGRAGTDRPCGGAASPRAEVGFGLRHGGGRVPLDGAQLGGWTFRERANPLLGFAERGALQVLPGGLIANLGSVPAGEDAPPPVPSPDPSADDGAGSTPAPGAAATQNRSQSGANSQQ</sequence>
<dbReference type="Pfam" id="PF01551">
    <property type="entry name" value="Peptidase_M23"/>
    <property type="match status" value="1"/>
</dbReference>
<dbReference type="RefSeq" id="WP_184886423.1">
    <property type="nucleotide sequence ID" value="NZ_BMRO01000003.1"/>
</dbReference>
<proteinExistence type="predicted"/>
<feature type="region of interest" description="Disordered" evidence="1">
    <location>
        <begin position="1"/>
        <end position="282"/>
    </location>
</feature>
<dbReference type="InterPro" id="IPR016047">
    <property type="entry name" value="M23ase_b-sheet_dom"/>
</dbReference>
<feature type="region of interest" description="Disordered" evidence="1">
    <location>
        <begin position="648"/>
        <end position="693"/>
    </location>
</feature>
<reference evidence="3 4" key="1">
    <citation type="submission" date="2020-08" db="EMBL/GenBank/DDBJ databases">
        <title>Sequencing the genomes of 1000 actinobacteria strains.</title>
        <authorList>
            <person name="Klenk H.-P."/>
        </authorList>
    </citation>
    <scope>NUCLEOTIDE SEQUENCE [LARGE SCALE GENOMIC DNA]</scope>
    <source>
        <strain evidence="3 4">DSM 44772</strain>
    </source>
</reference>
<accession>A0A7W7IG68</accession>
<dbReference type="SUPFAM" id="SSF51261">
    <property type="entry name" value="Duplicated hybrid motif"/>
    <property type="match status" value="1"/>
</dbReference>
<feature type="region of interest" description="Disordered" evidence="1">
    <location>
        <begin position="311"/>
        <end position="355"/>
    </location>
</feature>
<feature type="compositionally biased region" description="Basic and acidic residues" evidence="1">
    <location>
        <begin position="102"/>
        <end position="139"/>
    </location>
</feature>
<feature type="compositionally biased region" description="Low complexity" evidence="1">
    <location>
        <begin position="332"/>
        <end position="345"/>
    </location>
</feature>
<feature type="compositionally biased region" description="Basic and acidic residues" evidence="1">
    <location>
        <begin position="203"/>
        <end position="225"/>
    </location>
</feature>
<feature type="compositionally biased region" description="Polar residues" evidence="1">
    <location>
        <begin position="682"/>
        <end position="693"/>
    </location>
</feature>
<evidence type="ECO:0000313" key="4">
    <source>
        <dbReference type="Proteomes" id="UP000549343"/>
    </source>
</evidence>
<dbReference type="Proteomes" id="UP000549343">
    <property type="component" value="Unassembled WGS sequence"/>
</dbReference>
<feature type="compositionally biased region" description="Low complexity" evidence="1">
    <location>
        <begin position="667"/>
        <end position="681"/>
    </location>
</feature>
<feature type="domain" description="M23ase beta-sheet core" evidence="2">
    <location>
        <begin position="522"/>
        <end position="602"/>
    </location>
</feature>
<evidence type="ECO:0000256" key="1">
    <source>
        <dbReference type="SAM" id="MobiDB-lite"/>
    </source>
</evidence>
<organism evidence="3 4">
    <name type="scientific">Actinomadura livida</name>
    <dbReference type="NCBI Taxonomy" id="79909"/>
    <lineage>
        <taxon>Bacteria</taxon>
        <taxon>Bacillati</taxon>
        <taxon>Actinomycetota</taxon>
        <taxon>Actinomycetes</taxon>
        <taxon>Streptosporangiales</taxon>
        <taxon>Thermomonosporaceae</taxon>
        <taxon>Actinomadura</taxon>
    </lineage>
</organism>
<dbReference type="AlphaFoldDB" id="A0A7W7IG68"/>
<dbReference type="InterPro" id="IPR011055">
    <property type="entry name" value="Dup_hybrid_motif"/>
</dbReference>
<dbReference type="Gene3D" id="2.70.70.10">
    <property type="entry name" value="Glucose Permease (Domain IIA)"/>
    <property type="match status" value="1"/>
</dbReference>
<protein>
    <recommendedName>
        <fullName evidence="2">M23ase beta-sheet core domain-containing protein</fullName>
    </recommendedName>
</protein>
<feature type="compositionally biased region" description="Low complexity" evidence="1">
    <location>
        <begin position="170"/>
        <end position="180"/>
    </location>
</feature>
<dbReference type="EMBL" id="JACHMV010000001">
    <property type="protein sequence ID" value="MBB4776499.1"/>
    <property type="molecule type" value="Genomic_DNA"/>
</dbReference>
<gene>
    <name evidence="3" type="ORF">F4557_004917</name>
</gene>
<evidence type="ECO:0000313" key="3">
    <source>
        <dbReference type="EMBL" id="MBB4776499.1"/>
    </source>
</evidence>
<name>A0A7W7IG68_9ACTN</name>